<evidence type="ECO:0000256" key="1">
    <source>
        <dbReference type="SAM" id="MobiDB-lite"/>
    </source>
</evidence>
<dbReference type="EMBL" id="JBBWWR010000014">
    <property type="protein sequence ID" value="KAK8952630.1"/>
    <property type="molecule type" value="Genomic_DNA"/>
</dbReference>
<reference evidence="2 3" key="1">
    <citation type="journal article" date="2022" name="Nat. Plants">
        <title>Genomes of leafy and leafless Platanthera orchids illuminate the evolution of mycoheterotrophy.</title>
        <authorList>
            <person name="Li M.H."/>
            <person name="Liu K.W."/>
            <person name="Li Z."/>
            <person name="Lu H.C."/>
            <person name="Ye Q.L."/>
            <person name="Zhang D."/>
            <person name="Wang J.Y."/>
            <person name="Li Y.F."/>
            <person name="Zhong Z.M."/>
            <person name="Liu X."/>
            <person name="Yu X."/>
            <person name="Liu D.K."/>
            <person name="Tu X.D."/>
            <person name="Liu B."/>
            <person name="Hao Y."/>
            <person name="Liao X.Y."/>
            <person name="Jiang Y.T."/>
            <person name="Sun W.H."/>
            <person name="Chen J."/>
            <person name="Chen Y.Q."/>
            <person name="Ai Y."/>
            <person name="Zhai J.W."/>
            <person name="Wu S.S."/>
            <person name="Zhou Z."/>
            <person name="Hsiao Y.Y."/>
            <person name="Wu W.L."/>
            <person name="Chen Y.Y."/>
            <person name="Lin Y.F."/>
            <person name="Hsu J.L."/>
            <person name="Li C.Y."/>
            <person name="Wang Z.W."/>
            <person name="Zhao X."/>
            <person name="Zhong W.Y."/>
            <person name="Ma X.K."/>
            <person name="Ma L."/>
            <person name="Huang J."/>
            <person name="Chen G.Z."/>
            <person name="Huang M.Z."/>
            <person name="Huang L."/>
            <person name="Peng D.H."/>
            <person name="Luo Y.B."/>
            <person name="Zou S.Q."/>
            <person name="Chen S.P."/>
            <person name="Lan S."/>
            <person name="Tsai W.C."/>
            <person name="Van de Peer Y."/>
            <person name="Liu Z.J."/>
        </authorList>
    </citation>
    <scope>NUCLEOTIDE SEQUENCE [LARGE SCALE GENOMIC DNA]</scope>
    <source>
        <strain evidence="2">Lor288</strain>
    </source>
</reference>
<accession>A0ABR2LUW1</accession>
<dbReference type="Proteomes" id="UP001412067">
    <property type="component" value="Unassembled WGS sequence"/>
</dbReference>
<evidence type="ECO:0000313" key="3">
    <source>
        <dbReference type="Proteomes" id="UP001412067"/>
    </source>
</evidence>
<feature type="region of interest" description="Disordered" evidence="1">
    <location>
        <begin position="83"/>
        <end position="138"/>
    </location>
</feature>
<evidence type="ECO:0000313" key="2">
    <source>
        <dbReference type="EMBL" id="KAK8952630.1"/>
    </source>
</evidence>
<proteinExistence type="predicted"/>
<gene>
    <name evidence="2" type="ORF">KSP40_PGU003716</name>
</gene>
<keyword evidence="3" id="KW-1185">Reference proteome</keyword>
<organism evidence="2 3">
    <name type="scientific">Platanthera guangdongensis</name>
    <dbReference type="NCBI Taxonomy" id="2320717"/>
    <lineage>
        <taxon>Eukaryota</taxon>
        <taxon>Viridiplantae</taxon>
        <taxon>Streptophyta</taxon>
        <taxon>Embryophyta</taxon>
        <taxon>Tracheophyta</taxon>
        <taxon>Spermatophyta</taxon>
        <taxon>Magnoliopsida</taxon>
        <taxon>Liliopsida</taxon>
        <taxon>Asparagales</taxon>
        <taxon>Orchidaceae</taxon>
        <taxon>Orchidoideae</taxon>
        <taxon>Orchideae</taxon>
        <taxon>Orchidinae</taxon>
        <taxon>Platanthera</taxon>
    </lineage>
</organism>
<sequence length="138" mass="15265">MWRVKGIEGLHDPLSCPLRRRGSLESALTASSIQKQNKNKNRKKGMQYLFSAIVGCGRTPAATPPERPPWVLPLEVVTDISLGSDSLAGSGKPGWWSWDDSSSSSENSSAEMRDREGWSYEQGTNSYETTSCREMPVE</sequence>
<feature type="compositionally biased region" description="Low complexity" evidence="1">
    <location>
        <begin position="95"/>
        <end position="109"/>
    </location>
</feature>
<comment type="caution">
    <text evidence="2">The sequence shown here is derived from an EMBL/GenBank/DDBJ whole genome shotgun (WGS) entry which is preliminary data.</text>
</comment>
<protein>
    <submittedName>
        <fullName evidence="2">Uncharacterized protein</fullName>
    </submittedName>
</protein>
<feature type="compositionally biased region" description="Polar residues" evidence="1">
    <location>
        <begin position="121"/>
        <end position="132"/>
    </location>
</feature>
<name>A0ABR2LUW1_9ASPA</name>